<evidence type="ECO:0000256" key="1">
    <source>
        <dbReference type="SAM" id="SignalP"/>
    </source>
</evidence>
<protein>
    <recommendedName>
        <fullName evidence="4">SAF domain-containing protein</fullName>
    </recommendedName>
</protein>
<gene>
    <name evidence="2" type="ORF">KEG57_30490</name>
</gene>
<proteinExistence type="predicted"/>
<reference evidence="2 3" key="1">
    <citation type="submission" date="2021-04" db="EMBL/GenBank/DDBJ databases">
        <title>Genome analysis of Polyangium sp.</title>
        <authorList>
            <person name="Li Y."/>
            <person name="Wang J."/>
        </authorList>
    </citation>
    <scope>NUCLEOTIDE SEQUENCE [LARGE SCALE GENOMIC DNA]</scope>
    <source>
        <strain evidence="2 3">SDU14</strain>
    </source>
</reference>
<name>A0A9X3X6M3_9BACT</name>
<dbReference type="RefSeq" id="WP_272459090.1">
    <property type="nucleotide sequence ID" value="NZ_JAGTJJ010000024.1"/>
</dbReference>
<evidence type="ECO:0008006" key="4">
    <source>
        <dbReference type="Google" id="ProtNLM"/>
    </source>
</evidence>
<sequence>MRVRASLLALSLAFALPAALFVSPHSPYTGPREAAAAVSVVVSLDELVTSSSYVVVAKAAERQSMWEDTPSGRRIVTYTRLDVERSVVGEPGTQVWVRTLGGVVGDVGQWVSGEAVLKPGERSLLFLHKTPAAVVVTAMAQGHYPVISTEGGLPKLAPSPDAGTILPRTGPSIGAREVLVGATLSRALVAIEEVKRAPRERK</sequence>
<evidence type="ECO:0000313" key="2">
    <source>
        <dbReference type="EMBL" id="MDC3984849.1"/>
    </source>
</evidence>
<dbReference type="EMBL" id="JAGTJJ010000024">
    <property type="protein sequence ID" value="MDC3984849.1"/>
    <property type="molecule type" value="Genomic_DNA"/>
</dbReference>
<accession>A0A9X3X6M3</accession>
<keyword evidence="1" id="KW-0732">Signal</keyword>
<dbReference type="Proteomes" id="UP001151081">
    <property type="component" value="Unassembled WGS sequence"/>
</dbReference>
<feature type="signal peptide" evidence="1">
    <location>
        <begin position="1"/>
        <end position="20"/>
    </location>
</feature>
<organism evidence="2 3">
    <name type="scientific">Polyangium jinanense</name>
    <dbReference type="NCBI Taxonomy" id="2829994"/>
    <lineage>
        <taxon>Bacteria</taxon>
        <taxon>Pseudomonadati</taxon>
        <taxon>Myxococcota</taxon>
        <taxon>Polyangia</taxon>
        <taxon>Polyangiales</taxon>
        <taxon>Polyangiaceae</taxon>
        <taxon>Polyangium</taxon>
    </lineage>
</organism>
<dbReference type="AlphaFoldDB" id="A0A9X3X6M3"/>
<keyword evidence="3" id="KW-1185">Reference proteome</keyword>
<evidence type="ECO:0000313" key="3">
    <source>
        <dbReference type="Proteomes" id="UP001151081"/>
    </source>
</evidence>
<feature type="chain" id="PRO_5040878460" description="SAF domain-containing protein" evidence="1">
    <location>
        <begin position="21"/>
        <end position="202"/>
    </location>
</feature>
<comment type="caution">
    <text evidence="2">The sequence shown here is derived from an EMBL/GenBank/DDBJ whole genome shotgun (WGS) entry which is preliminary data.</text>
</comment>